<dbReference type="AlphaFoldDB" id="A0A545T2G2"/>
<evidence type="ECO:0000259" key="1">
    <source>
        <dbReference type="PROSITE" id="PS51832"/>
    </source>
</evidence>
<dbReference type="InterPro" id="IPR006675">
    <property type="entry name" value="HDIG_dom"/>
</dbReference>
<reference evidence="2 3" key="1">
    <citation type="submission" date="2019-06" db="EMBL/GenBank/DDBJ databases">
        <title>Draft genome of Aliikangiella marina GYP-15.</title>
        <authorList>
            <person name="Wang G."/>
        </authorList>
    </citation>
    <scope>NUCLEOTIDE SEQUENCE [LARGE SCALE GENOMIC DNA]</scope>
    <source>
        <strain evidence="2 3">GYP-15</strain>
    </source>
</reference>
<dbReference type="GO" id="GO:0008081">
    <property type="term" value="F:phosphoric diester hydrolase activity"/>
    <property type="evidence" value="ECO:0007669"/>
    <property type="project" value="UniProtKB-ARBA"/>
</dbReference>
<dbReference type="PANTHER" id="PTHR43155:SF2">
    <property type="entry name" value="CYCLIC DI-GMP PHOSPHODIESTERASE PA4108"/>
    <property type="match status" value="1"/>
</dbReference>
<comment type="caution">
    <text evidence="2">The sequence shown here is derived from an EMBL/GenBank/DDBJ whole genome shotgun (WGS) entry which is preliminary data.</text>
</comment>
<dbReference type="PROSITE" id="PS51832">
    <property type="entry name" value="HD_GYP"/>
    <property type="match status" value="1"/>
</dbReference>
<organism evidence="2 3">
    <name type="scientific">Aliikangiella marina</name>
    <dbReference type="NCBI Taxonomy" id="1712262"/>
    <lineage>
        <taxon>Bacteria</taxon>
        <taxon>Pseudomonadati</taxon>
        <taxon>Pseudomonadota</taxon>
        <taxon>Gammaproteobacteria</taxon>
        <taxon>Oceanospirillales</taxon>
        <taxon>Pleioneaceae</taxon>
        <taxon>Aliikangiella</taxon>
    </lineage>
</organism>
<dbReference type="InterPro" id="IPR003607">
    <property type="entry name" value="HD/PDEase_dom"/>
</dbReference>
<evidence type="ECO:0000313" key="2">
    <source>
        <dbReference type="EMBL" id="TQV71375.1"/>
    </source>
</evidence>
<dbReference type="SUPFAM" id="SSF109604">
    <property type="entry name" value="HD-domain/PDEase-like"/>
    <property type="match status" value="1"/>
</dbReference>
<protein>
    <submittedName>
        <fullName evidence="2">HD-GYP domain-containing protein</fullName>
    </submittedName>
</protein>
<dbReference type="Gene3D" id="1.10.3210.10">
    <property type="entry name" value="Hypothetical protein af1432"/>
    <property type="match status" value="1"/>
</dbReference>
<dbReference type="Pfam" id="PF13487">
    <property type="entry name" value="HD_5"/>
    <property type="match status" value="1"/>
</dbReference>
<dbReference type="Pfam" id="PF11871">
    <property type="entry name" value="DUF3391"/>
    <property type="match status" value="1"/>
</dbReference>
<proteinExistence type="predicted"/>
<sequence>MKHLKRVKVFSEDLQSGMFVAELDRDWSESSFLLQGFVIEGPEDVEEVKKQCEFVYVDFRSDEEFKHYKLKTTRSTSYKQSLEGQSFDAGYNLRAKLKPALSRRRKSSRLMKGVLDKIMLGEDFDIQGVKDSVKDNVKQVLENEEAMLMMTMLKSANEDIAEHALNVSILAIGFAQALGLSQTQLEDVGMSALLHDIGQMRVDQKVIRKQGKLNQNERMEVVKHTQFGFDLLSAKRDLTPSCIDVALSHHERLSGQGYPRGLKGDQISKIVRLVSIIDVFDSLTSHQSYRKGLSVMEAYKVLMAGKGTHFDENMVLKFIEWRSIYPPGSIVEMESGEVGIVVKTNQQHKLKPRVLLVLDEYKQPRRERMVDLAKFDLDPESKPYKIIKAFENSAFGIDLQDYAEKGLKIHT</sequence>
<dbReference type="Proteomes" id="UP000317839">
    <property type="component" value="Unassembled WGS sequence"/>
</dbReference>
<dbReference type="CDD" id="cd00077">
    <property type="entry name" value="HDc"/>
    <property type="match status" value="1"/>
</dbReference>
<evidence type="ECO:0000313" key="3">
    <source>
        <dbReference type="Proteomes" id="UP000317839"/>
    </source>
</evidence>
<keyword evidence="3" id="KW-1185">Reference proteome</keyword>
<accession>A0A545T2G2</accession>
<dbReference type="NCBIfam" id="TIGR00277">
    <property type="entry name" value="HDIG"/>
    <property type="match status" value="1"/>
</dbReference>
<dbReference type="OrthoDB" id="9816273at2"/>
<dbReference type="PANTHER" id="PTHR43155">
    <property type="entry name" value="CYCLIC DI-GMP PHOSPHODIESTERASE PA4108-RELATED"/>
    <property type="match status" value="1"/>
</dbReference>
<name>A0A545T2G2_9GAMM</name>
<dbReference type="RefSeq" id="WP_142943774.1">
    <property type="nucleotide sequence ID" value="NZ_VIKR01000006.1"/>
</dbReference>
<dbReference type="SMART" id="SM00471">
    <property type="entry name" value="HDc"/>
    <property type="match status" value="1"/>
</dbReference>
<dbReference type="InterPro" id="IPR037522">
    <property type="entry name" value="HD_GYP_dom"/>
</dbReference>
<feature type="domain" description="HD-GYP" evidence="1">
    <location>
        <begin position="138"/>
        <end position="334"/>
    </location>
</feature>
<dbReference type="InterPro" id="IPR021812">
    <property type="entry name" value="DUF3391"/>
</dbReference>
<dbReference type="EMBL" id="VIKR01000006">
    <property type="protein sequence ID" value="TQV71375.1"/>
    <property type="molecule type" value="Genomic_DNA"/>
</dbReference>
<gene>
    <name evidence="2" type="ORF">FLL45_19660</name>
</gene>